<organism evidence="4 5">
    <name type="scientific">Paralvinella palmiformis</name>
    <dbReference type="NCBI Taxonomy" id="53620"/>
    <lineage>
        <taxon>Eukaryota</taxon>
        <taxon>Metazoa</taxon>
        <taxon>Spiralia</taxon>
        <taxon>Lophotrochozoa</taxon>
        <taxon>Annelida</taxon>
        <taxon>Polychaeta</taxon>
        <taxon>Sedentaria</taxon>
        <taxon>Canalipalpata</taxon>
        <taxon>Terebellida</taxon>
        <taxon>Terebelliformia</taxon>
        <taxon>Alvinellidae</taxon>
        <taxon>Paralvinella</taxon>
    </lineage>
</organism>
<keyword evidence="5" id="KW-1185">Reference proteome</keyword>
<dbReference type="PANTHER" id="PTHR23150">
    <property type="entry name" value="SULFATASE MODIFYING FACTOR 1, 2"/>
    <property type="match status" value="1"/>
</dbReference>
<dbReference type="Gene3D" id="3.90.1580.10">
    <property type="entry name" value="paralog of FGE (formylglycine-generating enzyme)"/>
    <property type="match status" value="1"/>
</dbReference>
<accession>A0AAD9JWG2</accession>
<dbReference type="InterPro" id="IPR005532">
    <property type="entry name" value="SUMF_dom"/>
</dbReference>
<dbReference type="GO" id="GO:0005783">
    <property type="term" value="C:endoplasmic reticulum"/>
    <property type="evidence" value="ECO:0007669"/>
    <property type="project" value="TreeGrafter"/>
</dbReference>
<dbReference type="Pfam" id="PF03781">
    <property type="entry name" value="FGE-sulfatase"/>
    <property type="match status" value="1"/>
</dbReference>
<evidence type="ECO:0000256" key="2">
    <source>
        <dbReference type="SAM" id="SignalP"/>
    </source>
</evidence>
<reference evidence="4" key="1">
    <citation type="journal article" date="2023" name="Mol. Biol. Evol.">
        <title>Third-Generation Sequencing Reveals the Adaptive Role of the Epigenome in Three Deep-Sea Polychaetes.</title>
        <authorList>
            <person name="Perez M."/>
            <person name="Aroh O."/>
            <person name="Sun Y."/>
            <person name="Lan Y."/>
            <person name="Juniper S.K."/>
            <person name="Young C.R."/>
            <person name="Angers B."/>
            <person name="Qian P.Y."/>
        </authorList>
    </citation>
    <scope>NUCLEOTIDE SEQUENCE</scope>
    <source>
        <strain evidence="4">P08H-3</strain>
    </source>
</reference>
<keyword evidence="2" id="KW-0732">Signal</keyword>
<gene>
    <name evidence="4" type="ORF">LSH36_140g02003</name>
</gene>
<dbReference type="PANTHER" id="PTHR23150:SF33">
    <property type="entry name" value="INACTIVE C-ALPHA-FORMYLGLYCINE-GENERATING ENZYME 2"/>
    <property type="match status" value="1"/>
</dbReference>
<feature type="domain" description="Sulfatase-modifying factor enzyme-like" evidence="3">
    <location>
        <begin position="144"/>
        <end position="414"/>
    </location>
</feature>
<name>A0AAD9JWG2_9ANNE</name>
<dbReference type="InterPro" id="IPR042095">
    <property type="entry name" value="SUMF_sf"/>
</dbReference>
<feature type="signal peptide" evidence="2">
    <location>
        <begin position="1"/>
        <end position="19"/>
    </location>
</feature>
<evidence type="ECO:0000259" key="3">
    <source>
        <dbReference type="Pfam" id="PF03781"/>
    </source>
</evidence>
<dbReference type="Proteomes" id="UP001208570">
    <property type="component" value="Unassembled WGS sequence"/>
</dbReference>
<dbReference type="AlphaFoldDB" id="A0AAD9JWG2"/>
<sequence length="468" mass="54171">MKICFILLLAISCWRGSSTVTPPSPIVYKRNDATTVKISTENYDKYNEVESVTNGRGRRYVPNDVRNIRRGRDTLREWAERKEAHTAQIIKQPEGRQTISGHTEKYHQTAVDLTKKNRELYEKVKAARAENKTKILKGVARQNPMIYLDGSTFKMGVNDPRSKTGEYPVKSVAVRPFKLDRYPVTNGDFMAFKRNKIRYKTTAEKAGFSWVFFKDKSRNAGLADPARQQSARWWYGVKGAYWRQPGGEGSNVMDRLFYPVVHISYFDAHAFCTWAKKRLPTEYEWEYAIRGGLNGLRYPWGDKFKRNRSNLWQGLFPAENHQVDGHYSLAPVNAYEAQNNYGFYDMLGNAWEWTSTVYTEPRKTVNNKDKRYVAKGGSFIDSRDGKFNNEARCAARLGLRPNYTAGNIGFRCARTVELPELKPKDITTTTQRPPKHHRYEDTWTYKVKQVVQEVFQNIKDSVKLEGEL</sequence>
<comment type="similarity">
    <text evidence="1">Belongs to the sulfatase-modifying factor family.</text>
</comment>
<proteinExistence type="inferred from homology"/>
<dbReference type="EMBL" id="JAODUP010000140">
    <property type="protein sequence ID" value="KAK2160101.1"/>
    <property type="molecule type" value="Genomic_DNA"/>
</dbReference>
<evidence type="ECO:0000313" key="5">
    <source>
        <dbReference type="Proteomes" id="UP001208570"/>
    </source>
</evidence>
<dbReference type="SUPFAM" id="SSF56436">
    <property type="entry name" value="C-type lectin-like"/>
    <property type="match status" value="1"/>
</dbReference>
<feature type="chain" id="PRO_5042291463" description="Sulfatase-modifying factor enzyme-like domain-containing protein" evidence="2">
    <location>
        <begin position="20"/>
        <end position="468"/>
    </location>
</feature>
<dbReference type="InterPro" id="IPR016187">
    <property type="entry name" value="CTDL_fold"/>
</dbReference>
<comment type="caution">
    <text evidence="4">The sequence shown here is derived from an EMBL/GenBank/DDBJ whole genome shotgun (WGS) entry which is preliminary data.</text>
</comment>
<protein>
    <recommendedName>
        <fullName evidence="3">Sulfatase-modifying factor enzyme-like domain-containing protein</fullName>
    </recommendedName>
</protein>
<evidence type="ECO:0000256" key="1">
    <source>
        <dbReference type="ARBA" id="ARBA00005310"/>
    </source>
</evidence>
<evidence type="ECO:0000313" key="4">
    <source>
        <dbReference type="EMBL" id="KAK2160101.1"/>
    </source>
</evidence>
<dbReference type="InterPro" id="IPR051043">
    <property type="entry name" value="Sulfatase_Mod_Factor_Kinase"/>
</dbReference>